<organism evidence="1 2">
    <name type="scientific">Stephania japonica</name>
    <dbReference type="NCBI Taxonomy" id="461633"/>
    <lineage>
        <taxon>Eukaryota</taxon>
        <taxon>Viridiplantae</taxon>
        <taxon>Streptophyta</taxon>
        <taxon>Embryophyta</taxon>
        <taxon>Tracheophyta</taxon>
        <taxon>Spermatophyta</taxon>
        <taxon>Magnoliopsida</taxon>
        <taxon>Ranunculales</taxon>
        <taxon>Menispermaceae</taxon>
        <taxon>Menispermoideae</taxon>
        <taxon>Cissampelideae</taxon>
        <taxon>Stephania</taxon>
    </lineage>
</organism>
<comment type="caution">
    <text evidence="1">The sequence shown here is derived from an EMBL/GenBank/DDBJ whole genome shotgun (WGS) entry which is preliminary data.</text>
</comment>
<dbReference type="EMBL" id="JBBNAE010000009">
    <property type="protein sequence ID" value="KAK9096341.1"/>
    <property type="molecule type" value="Genomic_DNA"/>
</dbReference>
<accession>A0AAP0EN68</accession>
<dbReference type="AlphaFoldDB" id="A0AAP0EN68"/>
<name>A0AAP0EN68_9MAGN</name>
<dbReference type="Proteomes" id="UP001417504">
    <property type="component" value="Unassembled WGS sequence"/>
</dbReference>
<protein>
    <submittedName>
        <fullName evidence="1">Uncharacterized protein</fullName>
    </submittedName>
</protein>
<reference evidence="1 2" key="1">
    <citation type="submission" date="2024-01" db="EMBL/GenBank/DDBJ databases">
        <title>Genome assemblies of Stephania.</title>
        <authorList>
            <person name="Yang L."/>
        </authorList>
    </citation>
    <scope>NUCLEOTIDE SEQUENCE [LARGE SCALE GENOMIC DNA]</scope>
    <source>
        <strain evidence="1">QJT</strain>
        <tissue evidence="1">Leaf</tissue>
    </source>
</reference>
<evidence type="ECO:0000313" key="1">
    <source>
        <dbReference type="EMBL" id="KAK9096341.1"/>
    </source>
</evidence>
<proteinExistence type="predicted"/>
<gene>
    <name evidence="1" type="ORF">Sjap_021838</name>
</gene>
<keyword evidence="2" id="KW-1185">Reference proteome</keyword>
<sequence length="415" mass="47002">MVGVGDSWLGQSKELSCIGFKFLSLFVLAYYRYKVYLYNFMFGKNSSQHSHGNAVVGKLHNLLVNICVHSFAYRVVKLQGDLGASVRGKPYSCKWKTYFSTKFLASEEQIRVQLNELFAETTELLRIHGIHIPNTRRDHNIFVETEGDFYSVGEDEFEDDENYVNFDEPPKLVNDDQGFIEDKVVAFGDEGHIITVIPMSTSSQVKALVGNAAVNQCSIEVVAKKEVKFAATHFCSLTVDDVDFNEVFQGFLDHINLVGLESVIDEFILFPIIKIVKLGFEDKLIMDLKSREDGKDHNLLVVGVASFSDKGEQEEFVLDLLQEPSSFGKVPSNNVDSSKTNFLIGSYYGTQSPWYSCPVLGRRHRAVNTARNALRSVRMWIQSRNVVDDDINGWMVRQGSGRHNSQVENSEYRLR</sequence>
<evidence type="ECO:0000313" key="2">
    <source>
        <dbReference type="Proteomes" id="UP001417504"/>
    </source>
</evidence>